<accession>A0A5C5GA00</accession>
<keyword evidence="15" id="KW-1185">Reference proteome</keyword>
<evidence type="ECO:0000313" key="14">
    <source>
        <dbReference type="EMBL" id="TNY24781.1"/>
    </source>
</evidence>
<comment type="subunit">
    <text evidence="3 12">Oligomeric complex that consists of at least the alpha, beta, beta', gamma, delta, epsilon and zeta subunits.</text>
</comment>
<dbReference type="GO" id="GO:0006886">
    <property type="term" value="P:intracellular protein transport"/>
    <property type="evidence" value="ECO:0007669"/>
    <property type="project" value="TreeGrafter"/>
</dbReference>
<dbReference type="EMBL" id="SOZI01000001">
    <property type="protein sequence ID" value="TNY24781.1"/>
    <property type="molecule type" value="Genomic_DNA"/>
</dbReference>
<evidence type="ECO:0000256" key="2">
    <source>
        <dbReference type="ARBA" id="ARBA00006972"/>
    </source>
</evidence>
<organism evidence="14 15">
    <name type="scientific">Rhodotorula diobovata</name>
    <dbReference type="NCBI Taxonomy" id="5288"/>
    <lineage>
        <taxon>Eukaryota</taxon>
        <taxon>Fungi</taxon>
        <taxon>Dikarya</taxon>
        <taxon>Basidiomycota</taxon>
        <taxon>Pucciniomycotina</taxon>
        <taxon>Microbotryomycetes</taxon>
        <taxon>Sporidiobolales</taxon>
        <taxon>Sporidiobolaceae</taxon>
        <taxon>Rhodotorula</taxon>
    </lineage>
</organism>
<evidence type="ECO:0000256" key="8">
    <source>
        <dbReference type="ARBA" id="ARBA00023034"/>
    </source>
</evidence>
<keyword evidence="9 12" id="KW-0472">Membrane</keyword>
<proteinExistence type="inferred from homology"/>
<evidence type="ECO:0000256" key="6">
    <source>
        <dbReference type="ARBA" id="ARBA00022892"/>
    </source>
</evidence>
<comment type="caution">
    <text evidence="14">The sequence shown here is derived from an EMBL/GenBank/DDBJ whole genome shotgun (WGS) entry which is preliminary data.</text>
</comment>
<dbReference type="CDD" id="cd14829">
    <property type="entry name" value="Zeta-COP"/>
    <property type="match status" value="1"/>
</dbReference>
<evidence type="ECO:0000256" key="5">
    <source>
        <dbReference type="ARBA" id="ARBA00022490"/>
    </source>
</evidence>
<keyword evidence="6 12" id="KW-0931">ER-Golgi transport</keyword>
<evidence type="ECO:0000256" key="1">
    <source>
        <dbReference type="ARBA" id="ARBA00004255"/>
    </source>
</evidence>
<dbReference type="FunFam" id="3.30.450.60:FF:000013">
    <property type="entry name" value="Coatomer subunit zeta"/>
    <property type="match status" value="1"/>
</dbReference>
<dbReference type="STRING" id="5288.A0A5C5GA00"/>
<dbReference type="Proteomes" id="UP000311382">
    <property type="component" value="Unassembled WGS sequence"/>
</dbReference>
<dbReference type="GO" id="GO:0000139">
    <property type="term" value="C:Golgi membrane"/>
    <property type="evidence" value="ECO:0007669"/>
    <property type="project" value="UniProtKB-SubCell"/>
</dbReference>
<evidence type="ECO:0000256" key="12">
    <source>
        <dbReference type="RuleBase" id="RU366053"/>
    </source>
</evidence>
<comment type="function">
    <text evidence="11">The coatomer is a cytosolic protein complex that binds to dilysine motifs and reversibly associates with Golgi non-clathrin-coated vesicles, which further mediate biosynthetic protein transport from the ER, via the Golgi up to the trans Golgi network. Coatomer complex is required for budding from Golgi membranes, and is essential for the retrograde Golgi-to-ER transport of dilysine-tagged proteins. The zeta subunit may be involved in regulating the coat assembly and, hence, the rate of biosynthetic protein transport due to its association-dissociation properties with the coatomer complex.</text>
</comment>
<comment type="subcellular location">
    <subcellularLocation>
        <location evidence="12">Cytoplasm</location>
    </subcellularLocation>
    <subcellularLocation>
        <location evidence="1 12">Golgi apparatus membrane</location>
        <topology evidence="1 12">Peripheral membrane protein</topology>
        <orientation evidence="1 12">Cytoplasmic side</orientation>
    </subcellularLocation>
    <subcellularLocation>
        <location evidence="12">Cytoplasmic vesicle</location>
        <location evidence="12">COPI-coated vesicle membrane</location>
        <topology evidence="12">Peripheral membrane protein</topology>
        <orientation evidence="12">Cytoplasmic side</orientation>
    </subcellularLocation>
</comment>
<dbReference type="GO" id="GO:0006890">
    <property type="term" value="P:retrograde vesicle-mediated transport, Golgi to endoplasmic reticulum"/>
    <property type="evidence" value="ECO:0007669"/>
    <property type="project" value="UniProtKB-UniRule"/>
</dbReference>
<dbReference type="Gene3D" id="3.30.450.60">
    <property type="match status" value="1"/>
</dbReference>
<dbReference type="GO" id="GO:0006891">
    <property type="term" value="P:intra-Golgi vesicle-mediated transport"/>
    <property type="evidence" value="ECO:0007669"/>
    <property type="project" value="TreeGrafter"/>
</dbReference>
<dbReference type="SUPFAM" id="SSF64356">
    <property type="entry name" value="SNARE-like"/>
    <property type="match status" value="1"/>
</dbReference>
<evidence type="ECO:0000256" key="10">
    <source>
        <dbReference type="ARBA" id="ARBA00023329"/>
    </source>
</evidence>
<feature type="domain" description="AP complex mu/sigma subunit" evidence="13">
    <location>
        <begin position="40"/>
        <end position="151"/>
    </location>
</feature>
<dbReference type="InterPro" id="IPR011012">
    <property type="entry name" value="Longin-like_dom_sf"/>
</dbReference>
<evidence type="ECO:0000259" key="13">
    <source>
        <dbReference type="Pfam" id="PF01217"/>
    </source>
</evidence>
<sequence>MVTAIILIDNDSNRLLAKYYHPSHQDPKAAPSSPPKNPFPTLKDQRAFEASIWEKTRRQQTDILVVDNLCVLYKHSLDLSFFLVAPLAENELMLHATLSAFYDAVAMLLRHQVEKRSILENLDLVVLALDETIDNGIVLETDPVAIASRVSRPKPDAAVNLSDIQLNEQSIMQAFTTVRDKIGQRILQG</sequence>
<dbReference type="AlphaFoldDB" id="A0A5C5GA00"/>
<dbReference type="Pfam" id="PF01217">
    <property type="entry name" value="Clat_adaptor_s"/>
    <property type="match status" value="1"/>
</dbReference>
<dbReference type="InterPro" id="IPR022775">
    <property type="entry name" value="AP_mu_sigma_su"/>
</dbReference>
<dbReference type="PANTHER" id="PTHR11043">
    <property type="entry name" value="ZETA-COAT PROTEIN"/>
    <property type="match status" value="1"/>
</dbReference>
<keyword evidence="4 12" id="KW-0813">Transport</keyword>
<keyword evidence="10 12" id="KW-0968">Cytoplasmic vesicle</keyword>
<keyword evidence="8 12" id="KW-0333">Golgi apparatus</keyword>
<gene>
    <name evidence="14" type="ORF">DMC30DRAFT_345416</name>
</gene>
<protein>
    <recommendedName>
        <fullName evidence="12">Coatomer subunit zeta</fullName>
    </recommendedName>
</protein>
<dbReference type="GO" id="GO:0030126">
    <property type="term" value="C:COPI vesicle coat"/>
    <property type="evidence" value="ECO:0007669"/>
    <property type="project" value="UniProtKB-UniRule"/>
</dbReference>
<dbReference type="PANTHER" id="PTHR11043:SF0">
    <property type="entry name" value="COATOMER SUBUNIT ZETA"/>
    <property type="match status" value="1"/>
</dbReference>
<evidence type="ECO:0000256" key="11">
    <source>
        <dbReference type="ARBA" id="ARBA00045555"/>
    </source>
</evidence>
<evidence type="ECO:0000256" key="9">
    <source>
        <dbReference type="ARBA" id="ARBA00023136"/>
    </source>
</evidence>
<dbReference type="OrthoDB" id="10249988at2759"/>
<comment type="similarity">
    <text evidence="2 12">Belongs to the adaptor complexes small subunit family.</text>
</comment>
<dbReference type="InterPro" id="IPR039652">
    <property type="entry name" value="Coatomer_zeta"/>
</dbReference>
<evidence type="ECO:0000256" key="3">
    <source>
        <dbReference type="ARBA" id="ARBA00011775"/>
    </source>
</evidence>
<name>A0A5C5GA00_9BASI</name>
<evidence type="ECO:0000313" key="15">
    <source>
        <dbReference type="Proteomes" id="UP000311382"/>
    </source>
</evidence>
<evidence type="ECO:0000256" key="7">
    <source>
        <dbReference type="ARBA" id="ARBA00022927"/>
    </source>
</evidence>
<evidence type="ECO:0000256" key="4">
    <source>
        <dbReference type="ARBA" id="ARBA00022448"/>
    </source>
</evidence>
<keyword evidence="5 12" id="KW-0963">Cytoplasm</keyword>
<keyword evidence="7 12" id="KW-0653">Protein transport</keyword>
<reference evidence="14 15" key="1">
    <citation type="submission" date="2019-03" db="EMBL/GenBank/DDBJ databases">
        <title>Rhodosporidium diobovatum UCD-FST 08-225 genome sequencing, assembly, and annotation.</title>
        <authorList>
            <person name="Fakankun I.U."/>
            <person name="Fristensky B."/>
            <person name="Levin D.B."/>
        </authorList>
    </citation>
    <scope>NUCLEOTIDE SEQUENCE [LARGE SCALE GENOMIC DNA]</scope>
    <source>
        <strain evidence="14 15">UCD-FST 08-225</strain>
    </source>
</reference>